<dbReference type="Proteomes" id="UP000295717">
    <property type="component" value="Unassembled WGS sequence"/>
</dbReference>
<evidence type="ECO:0000313" key="6">
    <source>
        <dbReference type="EMBL" id="TCT24106.1"/>
    </source>
</evidence>
<keyword evidence="3" id="KW-0238">DNA-binding</keyword>
<dbReference type="PROSITE" id="PS51898">
    <property type="entry name" value="TYR_RECOMBINASE"/>
    <property type="match status" value="1"/>
</dbReference>
<dbReference type="RefSeq" id="WP_243651370.1">
    <property type="nucleotide sequence ID" value="NZ_SMAO01000001.1"/>
</dbReference>
<dbReference type="AlphaFoldDB" id="A0A4R3N7J4"/>
<keyword evidence="7" id="KW-1185">Reference proteome</keyword>
<evidence type="ECO:0000256" key="4">
    <source>
        <dbReference type="ARBA" id="ARBA00023172"/>
    </source>
</evidence>
<dbReference type="EMBL" id="SMAO01000001">
    <property type="protein sequence ID" value="TCT24106.1"/>
    <property type="molecule type" value="Genomic_DNA"/>
</dbReference>
<dbReference type="SUPFAM" id="SSF56349">
    <property type="entry name" value="DNA breaking-rejoining enzymes"/>
    <property type="match status" value="1"/>
</dbReference>
<evidence type="ECO:0000259" key="5">
    <source>
        <dbReference type="PROSITE" id="PS51898"/>
    </source>
</evidence>
<dbReference type="InterPro" id="IPR050090">
    <property type="entry name" value="Tyrosine_recombinase_XerCD"/>
</dbReference>
<dbReference type="InterPro" id="IPR013762">
    <property type="entry name" value="Integrase-like_cat_sf"/>
</dbReference>
<comment type="similarity">
    <text evidence="1">Belongs to the 'phage' integrase family.</text>
</comment>
<evidence type="ECO:0000256" key="1">
    <source>
        <dbReference type="ARBA" id="ARBA00008857"/>
    </source>
</evidence>
<organism evidence="6 7">
    <name type="scientific">Thiobaca trueperi</name>
    <dbReference type="NCBI Taxonomy" id="127458"/>
    <lineage>
        <taxon>Bacteria</taxon>
        <taxon>Pseudomonadati</taxon>
        <taxon>Pseudomonadota</taxon>
        <taxon>Gammaproteobacteria</taxon>
        <taxon>Chromatiales</taxon>
        <taxon>Chromatiaceae</taxon>
        <taxon>Thiobaca</taxon>
    </lineage>
</organism>
<dbReference type="GO" id="GO:0006310">
    <property type="term" value="P:DNA recombination"/>
    <property type="evidence" value="ECO:0007669"/>
    <property type="project" value="UniProtKB-KW"/>
</dbReference>
<reference evidence="6 7" key="1">
    <citation type="submission" date="2019-03" db="EMBL/GenBank/DDBJ databases">
        <title>Genomic Encyclopedia of Type Strains, Phase IV (KMG-IV): sequencing the most valuable type-strain genomes for metagenomic binning, comparative biology and taxonomic classification.</title>
        <authorList>
            <person name="Goeker M."/>
        </authorList>
    </citation>
    <scope>NUCLEOTIDE SEQUENCE [LARGE SCALE GENOMIC DNA]</scope>
    <source>
        <strain evidence="6 7">DSM 13587</strain>
    </source>
</reference>
<evidence type="ECO:0000256" key="2">
    <source>
        <dbReference type="ARBA" id="ARBA00022908"/>
    </source>
</evidence>
<dbReference type="PANTHER" id="PTHR30349:SF41">
    <property type="entry name" value="INTEGRASE_RECOMBINASE PROTEIN MJ0367-RELATED"/>
    <property type="match status" value="1"/>
</dbReference>
<name>A0A4R3N7J4_9GAMM</name>
<gene>
    <name evidence="6" type="ORF">EDC35_101426</name>
</gene>
<proteinExistence type="inferred from homology"/>
<feature type="domain" description="Tyr recombinase" evidence="5">
    <location>
        <begin position="1"/>
        <end position="66"/>
    </location>
</feature>
<keyword evidence="4" id="KW-0233">DNA recombination</keyword>
<dbReference type="InterPro" id="IPR011010">
    <property type="entry name" value="DNA_brk_join_enz"/>
</dbReference>
<evidence type="ECO:0000313" key="7">
    <source>
        <dbReference type="Proteomes" id="UP000295717"/>
    </source>
</evidence>
<dbReference type="GO" id="GO:0015074">
    <property type="term" value="P:DNA integration"/>
    <property type="evidence" value="ECO:0007669"/>
    <property type="project" value="UniProtKB-KW"/>
</dbReference>
<dbReference type="Pfam" id="PF00589">
    <property type="entry name" value="Phage_integrase"/>
    <property type="match status" value="1"/>
</dbReference>
<evidence type="ECO:0000256" key="3">
    <source>
        <dbReference type="ARBA" id="ARBA00023125"/>
    </source>
</evidence>
<dbReference type="GO" id="GO:0003677">
    <property type="term" value="F:DNA binding"/>
    <property type="evidence" value="ECO:0007669"/>
    <property type="project" value="UniProtKB-KW"/>
</dbReference>
<dbReference type="PANTHER" id="PTHR30349">
    <property type="entry name" value="PHAGE INTEGRASE-RELATED"/>
    <property type="match status" value="1"/>
</dbReference>
<dbReference type="InterPro" id="IPR002104">
    <property type="entry name" value="Integrase_catalytic"/>
</dbReference>
<accession>A0A4R3N7J4</accession>
<comment type="caution">
    <text evidence="6">The sequence shown here is derived from an EMBL/GenBank/DDBJ whole genome shotgun (WGS) entry which is preliminary data.</text>
</comment>
<dbReference type="Gene3D" id="1.10.443.10">
    <property type="entry name" value="Intergrase catalytic core"/>
    <property type="match status" value="1"/>
</dbReference>
<keyword evidence="2" id="KW-0229">DNA integration</keyword>
<sequence>MQAVFVQQAQIDKRVTPHKLRHTYGTRLLEAGADLLDIQALLGHANLATTQLYTHVSNARLAAAVDQRCDETLLPD</sequence>
<protein>
    <submittedName>
        <fullName evidence="6">Phage integrase family protein</fullName>
    </submittedName>
</protein>